<dbReference type="AlphaFoldDB" id="A0A7T4DJQ8"/>
<dbReference type="PANTHER" id="PTHR40267:SF1">
    <property type="entry name" value="BLR3294 PROTEIN"/>
    <property type="match status" value="1"/>
</dbReference>
<dbReference type="PANTHER" id="PTHR40267">
    <property type="entry name" value="BLR3294 PROTEIN"/>
    <property type="match status" value="1"/>
</dbReference>
<name>A0A7T4DJQ8_9MICO</name>
<dbReference type="InterPro" id="IPR053714">
    <property type="entry name" value="Iso_Racemase_Enz_sf"/>
</dbReference>
<accession>A0A7T4DJQ8</accession>
<evidence type="ECO:0008006" key="3">
    <source>
        <dbReference type="Google" id="ProtNLM"/>
    </source>
</evidence>
<organism evidence="1 2">
    <name type="scientific">Brevibacterium casei</name>
    <dbReference type="NCBI Taxonomy" id="33889"/>
    <lineage>
        <taxon>Bacteria</taxon>
        <taxon>Bacillati</taxon>
        <taxon>Actinomycetota</taxon>
        <taxon>Actinomycetes</taxon>
        <taxon>Micrococcales</taxon>
        <taxon>Brevibacteriaceae</taxon>
        <taxon>Brevibacterium</taxon>
    </lineage>
</organism>
<dbReference type="EMBL" id="CP065989">
    <property type="protein sequence ID" value="QQB15862.1"/>
    <property type="molecule type" value="Genomic_DNA"/>
</dbReference>
<sequence>MWKYDGWESDFKLGIVTPHADIGPEAEAQAMLAGTRSTIHGARVDFSPMHPGGTIDEKIAHDPVLQFIAPDIIDRTVDSLSSSPLDAIGLAFTSSSFKIGAHREQELLTRLATVSHGIKLDTTGTAATAAIRKLGLKKIAIMAPSWFDDDLCRAGEAYFLDQGIDIISATPSGPTGGPLTITPAATAAAVEELVAATGAQAVFVAGNGQRAIGAIDHLESMLGITMLTANQVLLWSSLDGTDLRSRVRGYGCLFDAG</sequence>
<proteinExistence type="predicted"/>
<evidence type="ECO:0000313" key="1">
    <source>
        <dbReference type="EMBL" id="QQB15862.1"/>
    </source>
</evidence>
<reference evidence="1 2" key="1">
    <citation type="submission" date="2020-12" db="EMBL/GenBank/DDBJ databases">
        <title>FDA dAtabase for Regulatory Grade micrObial Sequences (FDA-ARGOS): Supporting development and validation of Infectious Disease Dx tests.</title>
        <authorList>
            <person name="Sproer C."/>
            <person name="Gronow S."/>
            <person name="Severitt S."/>
            <person name="Schroder I."/>
            <person name="Tallon L."/>
            <person name="Sadzewicz L."/>
            <person name="Zhao X."/>
            <person name="Boylan J."/>
            <person name="Ott S."/>
            <person name="Bowen H."/>
            <person name="Vavikolanu K."/>
            <person name="Mehta A."/>
            <person name="Aluvathingal J."/>
            <person name="Nadendla S."/>
            <person name="Lowell S."/>
            <person name="Myers T."/>
            <person name="Yan Y."/>
            <person name="Sichtig H."/>
        </authorList>
    </citation>
    <scope>NUCLEOTIDE SEQUENCE [LARGE SCALE GENOMIC DNA]</scope>
    <source>
        <strain evidence="1 2">FDAARGOS_990</strain>
    </source>
</reference>
<gene>
    <name evidence="1" type="ORF">I6H47_08165</name>
</gene>
<dbReference type="Pfam" id="PF17645">
    <property type="entry name" value="Amdase"/>
    <property type="match status" value="1"/>
</dbReference>
<dbReference type="Proteomes" id="UP000595374">
    <property type="component" value="Chromosome"/>
</dbReference>
<evidence type="ECO:0000313" key="2">
    <source>
        <dbReference type="Proteomes" id="UP000595374"/>
    </source>
</evidence>
<dbReference type="RefSeq" id="WP_137825438.1">
    <property type="nucleotide sequence ID" value="NZ_CP065989.1"/>
</dbReference>
<dbReference type="Gene3D" id="3.40.50.12500">
    <property type="match status" value="1"/>
</dbReference>
<protein>
    <recommendedName>
        <fullName evidence="3">Maleate cis-trans isomerase</fullName>
    </recommendedName>
</protein>
<dbReference type="InterPro" id="IPR026286">
    <property type="entry name" value="MaiA/AMDase"/>
</dbReference>